<feature type="compositionally biased region" description="Basic and acidic residues" evidence="1">
    <location>
        <begin position="148"/>
        <end position="162"/>
    </location>
</feature>
<feature type="compositionally biased region" description="Low complexity" evidence="1">
    <location>
        <begin position="622"/>
        <end position="640"/>
    </location>
</feature>
<feature type="region of interest" description="Disordered" evidence="1">
    <location>
        <begin position="523"/>
        <end position="654"/>
    </location>
</feature>
<evidence type="ECO:0000256" key="1">
    <source>
        <dbReference type="SAM" id="MobiDB-lite"/>
    </source>
</evidence>
<feature type="region of interest" description="Disordered" evidence="1">
    <location>
        <begin position="1"/>
        <end position="479"/>
    </location>
</feature>
<dbReference type="AlphaFoldDB" id="A0A813DPC4"/>
<feature type="non-terminal residue" evidence="2">
    <location>
        <position position="1"/>
    </location>
</feature>
<protein>
    <submittedName>
        <fullName evidence="2">Uncharacterized protein</fullName>
    </submittedName>
</protein>
<dbReference type="Proteomes" id="UP000654075">
    <property type="component" value="Unassembled WGS sequence"/>
</dbReference>
<organism evidence="2 3">
    <name type="scientific">Polarella glacialis</name>
    <name type="common">Dinoflagellate</name>
    <dbReference type="NCBI Taxonomy" id="89957"/>
    <lineage>
        <taxon>Eukaryota</taxon>
        <taxon>Sar</taxon>
        <taxon>Alveolata</taxon>
        <taxon>Dinophyceae</taxon>
        <taxon>Suessiales</taxon>
        <taxon>Suessiaceae</taxon>
        <taxon>Polarella</taxon>
    </lineage>
</organism>
<proteinExistence type="predicted"/>
<dbReference type="EMBL" id="CAJNNV010002622">
    <property type="protein sequence ID" value="CAE8587492.1"/>
    <property type="molecule type" value="Genomic_DNA"/>
</dbReference>
<feature type="compositionally biased region" description="Basic and acidic residues" evidence="1">
    <location>
        <begin position="811"/>
        <end position="831"/>
    </location>
</feature>
<feature type="compositionally biased region" description="Basic and acidic residues" evidence="1">
    <location>
        <begin position="365"/>
        <end position="377"/>
    </location>
</feature>
<feature type="compositionally biased region" description="Low complexity" evidence="1">
    <location>
        <begin position="592"/>
        <end position="605"/>
    </location>
</feature>
<feature type="compositionally biased region" description="Basic and acidic residues" evidence="1">
    <location>
        <begin position="544"/>
        <end position="555"/>
    </location>
</feature>
<feature type="compositionally biased region" description="Polar residues" evidence="1">
    <location>
        <begin position="558"/>
        <end position="572"/>
    </location>
</feature>
<dbReference type="OMA" id="YLEPIWI"/>
<feature type="compositionally biased region" description="Low complexity" evidence="1">
    <location>
        <begin position="427"/>
        <end position="436"/>
    </location>
</feature>
<reference evidence="2" key="1">
    <citation type="submission" date="2021-02" db="EMBL/GenBank/DDBJ databases">
        <authorList>
            <person name="Dougan E. K."/>
            <person name="Rhodes N."/>
            <person name="Thang M."/>
            <person name="Chan C."/>
        </authorList>
    </citation>
    <scope>NUCLEOTIDE SEQUENCE</scope>
</reference>
<feature type="compositionally biased region" description="Basic and acidic residues" evidence="1">
    <location>
        <begin position="780"/>
        <end position="801"/>
    </location>
</feature>
<feature type="compositionally biased region" description="Basic and acidic residues" evidence="1">
    <location>
        <begin position="297"/>
        <end position="312"/>
    </location>
</feature>
<gene>
    <name evidence="2" type="ORF">PGLA1383_LOCUS6329</name>
</gene>
<evidence type="ECO:0000313" key="2">
    <source>
        <dbReference type="EMBL" id="CAE8587492.1"/>
    </source>
</evidence>
<feature type="compositionally biased region" description="Basic and acidic residues" evidence="1">
    <location>
        <begin position="114"/>
        <end position="126"/>
    </location>
</feature>
<feature type="compositionally biased region" description="Low complexity" evidence="1">
    <location>
        <begin position="446"/>
        <end position="458"/>
    </location>
</feature>
<feature type="compositionally biased region" description="Basic and acidic residues" evidence="1">
    <location>
        <begin position="46"/>
        <end position="60"/>
    </location>
</feature>
<feature type="compositionally biased region" description="Low complexity" evidence="1">
    <location>
        <begin position="399"/>
        <end position="419"/>
    </location>
</feature>
<feature type="region of interest" description="Disordered" evidence="1">
    <location>
        <begin position="780"/>
        <end position="851"/>
    </location>
</feature>
<accession>A0A813DPC4</accession>
<name>A0A813DPC4_POLGL</name>
<keyword evidence="3" id="KW-1185">Reference proteome</keyword>
<sequence length="1032" mass="113333">ASISEKVAGDALTPRTAPPFRYESPAHSVVSDEDIQQELQAGSVSYKEEEYKGAGHDEFPSARQASPAESVSYEDEVYNGSDHHEQQQQQQQQDEAERSFDAKSVSSYEGPSEVPREQEEVADGHEASIPGELADYFKELQAGGAPPYKEEEYKGAGHEEFPSARQASPAESVSYEDEEYNGAEHHESPPARQMSSANSVESEVHSPQVEALNAGSKSFQEEEYGVSQAHESPPARQMPSAHSFPSEVDSPRPARQMSSAHSVPSEVDSPRVEASRAGSASYDSPRVEASKAGSVSYKEEEHKGAEHDELPPARRASPAESVSYEDEEYNGSEHHEQQQQQQQQDEAERSFDAKSVSSYEGPSEAPREQEEVADSHEASIPGELADDFQQQEQQMSPAESVSYMEEQQQQEQQQQQDESASYEEEQYSGSEAQELPPAEEDDEVVVEQQQQQQQQLASAEEDEVECSQDRDDRAGHLASENKLEAADRGLLFAVLPLKTPGVAPEAEVELSARDAPVEEPVATPAFTESLSPRVGNSFPSAAQTERDYWKAEADRTLPSGSFLSAGKISTQEKQLDTAEALLSSAGRPTDQSSASPGSGSAHPGGTLAKAQRETQASEANATNSPTRSVSSVNSPSQNSPAGHKVLKTPRAAETQKEIAALQSEMTSLRAEVKHQQEALVRSNAALAHARCELEKLRREKQSRPNADSGDELAASLQVEKLEQERNALHGMLQNMQKRVGAVESIKDQLQQRLLAAEKERDLARRDANIAELAEKNLRRVTAEQMRQKERAEKLRPEEEKSSAPQGGGEGLAKKRQPERAQKELPQKEVRPKPQRAPRSIPAPEKKREAEEKAVVVQVSPVSQASKDLQDSKELWCFQPRTRAPMAVRVAPGISAPKNGARLLPGALFSVSEQRKGENGVVYLKLADGQGWVFSRTPADGTLCAPHSAREERNKLAPYRPPRQRAAADRLPAIAPPFVAQPNSQESEAQRLPRLDPPRPFLSGPARNVKANNHFLPPRQGVSEIDMRRRPWH</sequence>
<feature type="region of interest" description="Disordered" evidence="1">
    <location>
        <begin position="977"/>
        <end position="1032"/>
    </location>
</feature>
<feature type="compositionally biased region" description="Basic and acidic residues" evidence="1">
    <location>
        <begin position="987"/>
        <end position="996"/>
    </location>
</feature>
<comment type="caution">
    <text evidence="2">The sequence shown here is derived from an EMBL/GenBank/DDBJ whole genome shotgun (WGS) entry which is preliminary data.</text>
</comment>
<evidence type="ECO:0000313" key="3">
    <source>
        <dbReference type="Proteomes" id="UP000654075"/>
    </source>
</evidence>
<feature type="compositionally biased region" description="Basic and acidic residues" evidence="1">
    <location>
        <begin position="467"/>
        <end position="479"/>
    </location>
</feature>
<feature type="compositionally biased region" description="Polar residues" evidence="1">
    <location>
        <begin position="388"/>
        <end position="397"/>
    </location>
</feature>